<name>A0AA88XEN5_PINIB</name>
<evidence type="ECO:0000313" key="2">
    <source>
        <dbReference type="Proteomes" id="UP001186944"/>
    </source>
</evidence>
<gene>
    <name evidence="1" type="ORF">FSP39_004683</name>
</gene>
<sequence length="84" mass="9841">MEVKDEDLFHIGFHQVKSKYDKLLKEKYLSSAAVTSLARNGVTPFHLKLAYERNFGLKVLLKDLKLNLTHKYMDLLISFLQKEE</sequence>
<dbReference type="Proteomes" id="UP001186944">
    <property type="component" value="Unassembled WGS sequence"/>
</dbReference>
<protein>
    <submittedName>
        <fullName evidence="1">Uncharacterized protein</fullName>
    </submittedName>
</protein>
<organism evidence="1 2">
    <name type="scientific">Pinctada imbricata</name>
    <name type="common">Atlantic pearl-oyster</name>
    <name type="synonym">Pinctada martensii</name>
    <dbReference type="NCBI Taxonomy" id="66713"/>
    <lineage>
        <taxon>Eukaryota</taxon>
        <taxon>Metazoa</taxon>
        <taxon>Spiralia</taxon>
        <taxon>Lophotrochozoa</taxon>
        <taxon>Mollusca</taxon>
        <taxon>Bivalvia</taxon>
        <taxon>Autobranchia</taxon>
        <taxon>Pteriomorphia</taxon>
        <taxon>Pterioida</taxon>
        <taxon>Pterioidea</taxon>
        <taxon>Pteriidae</taxon>
        <taxon>Pinctada</taxon>
    </lineage>
</organism>
<reference evidence="1" key="1">
    <citation type="submission" date="2019-08" db="EMBL/GenBank/DDBJ databases">
        <title>The improved chromosome-level genome for the pearl oyster Pinctada fucata martensii using PacBio sequencing and Hi-C.</title>
        <authorList>
            <person name="Zheng Z."/>
        </authorList>
    </citation>
    <scope>NUCLEOTIDE SEQUENCE</scope>
    <source>
        <strain evidence="1">ZZ-2019</strain>
        <tissue evidence="1">Adductor muscle</tissue>
    </source>
</reference>
<proteinExistence type="predicted"/>
<evidence type="ECO:0000313" key="1">
    <source>
        <dbReference type="EMBL" id="KAK3083884.1"/>
    </source>
</evidence>
<dbReference type="AlphaFoldDB" id="A0AA88XEN5"/>
<keyword evidence="2" id="KW-1185">Reference proteome</keyword>
<accession>A0AA88XEN5</accession>
<comment type="caution">
    <text evidence="1">The sequence shown here is derived from an EMBL/GenBank/DDBJ whole genome shotgun (WGS) entry which is preliminary data.</text>
</comment>
<dbReference type="EMBL" id="VSWD01000013">
    <property type="protein sequence ID" value="KAK3083884.1"/>
    <property type="molecule type" value="Genomic_DNA"/>
</dbReference>